<dbReference type="InParanoid" id="A0A163JTY1"/>
<dbReference type="InterPro" id="IPR051931">
    <property type="entry name" value="PAK3-like"/>
</dbReference>
<dbReference type="PROSITE" id="PS50011">
    <property type="entry name" value="PROTEIN_KINASE_DOM"/>
    <property type="match status" value="1"/>
</dbReference>
<evidence type="ECO:0000256" key="1">
    <source>
        <dbReference type="ARBA" id="ARBA00008874"/>
    </source>
</evidence>
<dbReference type="Gene3D" id="1.10.510.10">
    <property type="entry name" value="Transferase(Phosphotransferase) domain 1"/>
    <property type="match status" value="1"/>
</dbReference>
<keyword evidence="8" id="KW-1185">Reference proteome</keyword>
<evidence type="ECO:0000259" key="6">
    <source>
        <dbReference type="PROSITE" id="PS50011"/>
    </source>
</evidence>
<organism evidence="7">
    <name type="scientific">Absidia glauca</name>
    <name type="common">Pin mould</name>
    <dbReference type="NCBI Taxonomy" id="4829"/>
    <lineage>
        <taxon>Eukaryota</taxon>
        <taxon>Fungi</taxon>
        <taxon>Fungi incertae sedis</taxon>
        <taxon>Mucoromycota</taxon>
        <taxon>Mucoromycotina</taxon>
        <taxon>Mucoromycetes</taxon>
        <taxon>Mucorales</taxon>
        <taxon>Cunninghamellaceae</taxon>
        <taxon>Absidia</taxon>
    </lineage>
</organism>
<evidence type="ECO:0000256" key="5">
    <source>
        <dbReference type="RuleBase" id="RU000304"/>
    </source>
</evidence>
<feature type="binding site" evidence="4">
    <location>
        <position position="218"/>
    </location>
    <ligand>
        <name>ATP</name>
        <dbReference type="ChEBI" id="CHEBI:30616"/>
    </ligand>
</feature>
<comment type="similarity">
    <text evidence="1">Belongs to the protein kinase superfamily. STE Ser/Thr protein kinase family. STE20 subfamily.</text>
</comment>
<keyword evidence="5" id="KW-0723">Serine/threonine-protein kinase</keyword>
<dbReference type="SUPFAM" id="SSF56112">
    <property type="entry name" value="Protein kinase-like (PK-like)"/>
    <property type="match status" value="1"/>
</dbReference>
<feature type="domain" description="Protein kinase" evidence="6">
    <location>
        <begin position="189"/>
        <end position="443"/>
    </location>
</feature>
<protein>
    <recommendedName>
        <fullName evidence="6">Protein kinase domain-containing protein</fullName>
    </recommendedName>
</protein>
<evidence type="ECO:0000256" key="4">
    <source>
        <dbReference type="PROSITE-ProRule" id="PRU10141"/>
    </source>
</evidence>
<dbReference type="GO" id="GO:0004674">
    <property type="term" value="F:protein serine/threonine kinase activity"/>
    <property type="evidence" value="ECO:0007669"/>
    <property type="project" value="UniProtKB-KW"/>
</dbReference>
<proteinExistence type="inferred from homology"/>
<name>A0A163JTY1_ABSGL</name>
<dbReference type="InterPro" id="IPR008271">
    <property type="entry name" value="Ser/Thr_kinase_AS"/>
</dbReference>
<reference evidence="7" key="1">
    <citation type="submission" date="2016-04" db="EMBL/GenBank/DDBJ databases">
        <authorList>
            <person name="Evans L.H."/>
            <person name="Alamgir A."/>
            <person name="Owens N."/>
            <person name="Weber N.D."/>
            <person name="Virtaneva K."/>
            <person name="Barbian K."/>
            <person name="Babar A."/>
            <person name="Rosenke K."/>
        </authorList>
    </citation>
    <scope>NUCLEOTIDE SEQUENCE [LARGE SCALE GENOMIC DNA]</scope>
    <source>
        <strain evidence="7">CBS 101.48</strain>
    </source>
</reference>
<dbReference type="PROSITE" id="PS00108">
    <property type="entry name" value="PROTEIN_KINASE_ST"/>
    <property type="match status" value="1"/>
</dbReference>
<evidence type="ECO:0000313" key="8">
    <source>
        <dbReference type="Proteomes" id="UP000078561"/>
    </source>
</evidence>
<accession>A0A163JTY1</accession>
<dbReference type="InterPro" id="IPR011009">
    <property type="entry name" value="Kinase-like_dom_sf"/>
</dbReference>
<dbReference type="Pfam" id="PF00069">
    <property type="entry name" value="Pkinase"/>
    <property type="match status" value="1"/>
</dbReference>
<evidence type="ECO:0000256" key="3">
    <source>
        <dbReference type="ARBA" id="ARBA00022840"/>
    </source>
</evidence>
<dbReference type="Proteomes" id="UP000078561">
    <property type="component" value="Unassembled WGS sequence"/>
</dbReference>
<dbReference type="OrthoDB" id="2255672at2759"/>
<sequence>MPTRTASSMNVLPSSFVKNKRLSKQSIDITNRNDNKSALGIINSSKNKLQRSKSVTNTATAAKGNLGLPMTMKRPSTGSLRRRISNISSVNKSVDANATKIWRPPGFYEIPNVLGSDCFLKPDTVTGYQLRQSNPQKHISKRPWLPAGIGTDIPQLPPLVRPSNTFECLLRKTLPPSVSISTLDPHNKYDQFREIGTGVNGAVVSAKHRYKHWKLAIKRCKLDNDREYKTAIVRELKIMASGHNNLIRLRDISIWREEVWMVMDLQQCSVFAVLCQRGLPEPCAVYIANETLKALVYLHSKGFIHRDVKSENILVGWNGEIKLADFGLATRVSCRNRQRLGTSKWMAPEVIKEQHYDEKVDIWSFGVTIIEMMDRVPPHYSIKDEHELFKAVLHEPSPTFSYSYPTVYMRGLVAWLLEESPKSRPTAKDVSQELCAHIENKLLRISDAVEFTRFIARVMPPTA</sequence>
<keyword evidence="5" id="KW-0418">Kinase</keyword>
<dbReference type="STRING" id="4829.A0A163JTY1"/>
<keyword evidence="2 4" id="KW-0547">Nucleotide-binding</keyword>
<dbReference type="InterPro" id="IPR017441">
    <property type="entry name" value="Protein_kinase_ATP_BS"/>
</dbReference>
<keyword evidence="5" id="KW-0808">Transferase</keyword>
<keyword evidence="3 4" id="KW-0067">ATP-binding</keyword>
<dbReference type="GO" id="GO:0005524">
    <property type="term" value="F:ATP binding"/>
    <property type="evidence" value="ECO:0007669"/>
    <property type="project" value="UniProtKB-UniRule"/>
</dbReference>
<gene>
    <name evidence="7" type="primary">ABSGL_08909.1 scaffold 10588</name>
</gene>
<evidence type="ECO:0000256" key="2">
    <source>
        <dbReference type="ARBA" id="ARBA00022741"/>
    </source>
</evidence>
<dbReference type="PANTHER" id="PTHR45832">
    <property type="entry name" value="SERINE/THREONINE-PROTEIN KINASE SAMKA-RELATED-RELATED"/>
    <property type="match status" value="1"/>
</dbReference>
<dbReference type="AlphaFoldDB" id="A0A163JTY1"/>
<dbReference type="SMART" id="SM00220">
    <property type="entry name" value="S_TKc"/>
    <property type="match status" value="1"/>
</dbReference>
<dbReference type="PANTHER" id="PTHR45832:SF22">
    <property type="entry name" value="SERINE_THREONINE-PROTEIN KINASE SAMKA-RELATED"/>
    <property type="match status" value="1"/>
</dbReference>
<dbReference type="EMBL" id="LT554051">
    <property type="protein sequence ID" value="SAM03091.1"/>
    <property type="molecule type" value="Genomic_DNA"/>
</dbReference>
<dbReference type="PROSITE" id="PS00107">
    <property type="entry name" value="PROTEIN_KINASE_ATP"/>
    <property type="match status" value="1"/>
</dbReference>
<dbReference type="Gene3D" id="3.30.200.20">
    <property type="entry name" value="Phosphorylase Kinase, domain 1"/>
    <property type="match status" value="1"/>
</dbReference>
<evidence type="ECO:0000313" key="7">
    <source>
        <dbReference type="EMBL" id="SAM03091.1"/>
    </source>
</evidence>
<dbReference type="InterPro" id="IPR000719">
    <property type="entry name" value="Prot_kinase_dom"/>
</dbReference>